<evidence type="ECO:0000256" key="7">
    <source>
        <dbReference type="ARBA" id="ARBA00058688"/>
    </source>
</evidence>
<keyword evidence="2 8" id="KW-0699">rRNA-binding</keyword>
<comment type="similarity">
    <text evidence="1 8">Belongs to the universal ribosomal protein uL24 family.</text>
</comment>
<dbReference type="GO" id="GO:1990904">
    <property type="term" value="C:ribonucleoprotein complex"/>
    <property type="evidence" value="ECO:0007669"/>
    <property type="project" value="UniProtKB-KW"/>
</dbReference>
<organism evidence="10 11">
    <name type="scientific">Pajaroellobacter abortibovis</name>
    <dbReference type="NCBI Taxonomy" id="1882918"/>
    <lineage>
        <taxon>Bacteria</taxon>
        <taxon>Pseudomonadati</taxon>
        <taxon>Myxococcota</taxon>
        <taxon>Polyangia</taxon>
        <taxon>Polyangiales</taxon>
        <taxon>Polyangiaceae</taxon>
    </lineage>
</organism>
<evidence type="ECO:0000256" key="8">
    <source>
        <dbReference type="HAMAP-Rule" id="MF_01326"/>
    </source>
</evidence>
<comment type="subunit">
    <text evidence="8">Part of the 50S ribosomal subunit.</text>
</comment>
<evidence type="ECO:0000313" key="11">
    <source>
        <dbReference type="Proteomes" id="UP000185544"/>
    </source>
</evidence>
<dbReference type="GO" id="GO:0006412">
    <property type="term" value="P:translation"/>
    <property type="evidence" value="ECO:0007669"/>
    <property type="project" value="UniProtKB-UniRule"/>
</dbReference>
<dbReference type="FunFam" id="2.30.30.30:FF:000004">
    <property type="entry name" value="50S ribosomal protein L24"/>
    <property type="match status" value="1"/>
</dbReference>
<dbReference type="SMART" id="SM00739">
    <property type="entry name" value="KOW"/>
    <property type="match status" value="1"/>
</dbReference>
<keyword evidence="11" id="KW-1185">Reference proteome</keyword>
<dbReference type="InterPro" id="IPR014722">
    <property type="entry name" value="Rib_uL2_dom2"/>
</dbReference>
<dbReference type="CDD" id="cd06089">
    <property type="entry name" value="KOW_RPL26"/>
    <property type="match status" value="1"/>
</dbReference>
<dbReference type="Proteomes" id="UP000185544">
    <property type="component" value="Chromosome"/>
</dbReference>
<keyword evidence="5 8" id="KW-0687">Ribonucleoprotein</keyword>
<dbReference type="NCBIfam" id="TIGR01079">
    <property type="entry name" value="rplX_bact"/>
    <property type="match status" value="1"/>
</dbReference>
<dbReference type="EMBL" id="CP016908">
    <property type="protein sequence ID" value="APS00421.1"/>
    <property type="molecule type" value="Genomic_DNA"/>
</dbReference>
<dbReference type="InterPro" id="IPR041988">
    <property type="entry name" value="Ribosomal_uL24_KOW"/>
</dbReference>
<dbReference type="GO" id="GO:0005840">
    <property type="term" value="C:ribosome"/>
    <property type="evidence" value="ECO:0007669"/>
    <property type="project" value="UniProtKB-KW"/>
</dbReference>
<comment type="function">
    <text evidence="7 8">One of the proteins that surrounds the polypeptide exit tunnel on the outside of the subunit.</text>
</comment>
<protein>
    <recommendedName>
        <fullName evidence="6 8">Large ribosomal subunit protein uL24</fullName>
    </recommendedName>
</protein>
<gene>
    <name evidence="8" type="primary">rplX</name>
    <name evidence="10" type="ORF">BCY86_06815</name>
</gene>
<dbReference type="GO" id="GO:0019843">
    <property type="term" value="F:rRNA binding"/>
    <property type="evidence" value="ECO:0007669"/>
    <property type="project" value="UniProtKB-UniRule"/>
</dbReference>
<dbReference type="KEGG" id="pabo:BCY86_06815"/>
<evidence type="ECO:0000256" key="3">
    <source>
        <dbReference type="ARBA" id="ARBA00022884"/>
    </source>
</evidence>
<keyword evidence="4 8" id="KW-0689">Ribosomal protein</keyword>
<feature type="domain" description="KOW" evidence="9">
    <location>
        <begin position="5"/>
        <end position="32"/>
    </location>
</feature>
<dbReference type="PANTHER" id="PTHR12903">
    <property type="entry name" value="MITOCHONDRIAL RIBOSOMAL PROTEIN L24"/>
    <property type="match status" value="1"/>
</dbReference>
<dbReference type="InterPro" id="IPR005824">
    <property type="entry name" value="KOW"/>
</dbReference>
<comment type="function">
    <text evidence="8">One of two assembly initiator proteins, it binds directly to the 5'-end of the 23S rRNA, where it nucleates assembly of the 50S subunit.</text>
</comment>
<evidence type="ECO:0000259" key="9">
    <source>
        <dbReference type="SMART" id="SM00739"/>
    </source>
</evidence>
<evidence type="ECO:0000256" key="2">
    <source>
        <dbReference type="ARBA" id="ARBA00022730"/>
    </source>
</evidence>
<dbReference type="Pfam" id="PF00467">
    <property type="entry name" value="KOW"/>
    <property type="match status" value="1"/>
</dbReference>
<dbReference type="AlphaFoldDB" id="A0A1L6MXU2"/>
<dbReference type="InterPro" id="IPR057264">
    <property type="entry name" value="Ribosomal_uL24_C"/>
</dbReference>
<keyword evidence="3 8" id="KW-0694">RNA-binding</keyword>
<dbReference type="Gene3D" id="2.30.30.30">
    <property type="match status" value="1"/>
</dbReference>
<evidence type="ECO:0000256" key="1">
    <source>
        <dbReference type="ARBA" id="ARBA00010618"/>
    </source>
</evidence>
<accession>A0A1L6MXU2</accession>
<name>A0A1L6MXU2_9BACT</name>
<dbReference type="HAMAP" id="MF_01326_B">
    <property type="entry name" value="Ribosomal_uL24_B"/>
    <property type="match status" value="1"/>
</dbReference>
<dbReference type="SUPFAM" id="SSF50104">
    <property type="entry name" value="Translation proteins SH3-like domain"/>
    <property type="match status" value="1"/>
</dbReference>
<sequence length="115" mass="12715">MMAARLRKGDHVILRSGKDKGRRGFIVKVIPNEDKVIVGGINLVKRHIRPSVQYPQGGIFRKEAPIHVSKVMPIDPKTGQGTRVRFSTNEDGKKIRIAVRSGEPLVATPAQGDLR</sequence>
<reference evidence="10 11" key="1">
    <citation type="submission" date="2016-08" db="EMBL/GenBank/DDBJ databases">
        <title>Identification and validation of antigenic proteins from Pajaroellobacter abortibovis using de-novo genome sequence assembly and reverse vaccinology.</title>
        <authorList>
            <person name="Welly B.T."/>
            <person name="Miller M.R."/>
            <person name="Stott J.L."/>
            <person name="Blanchard M.T."/>
            <person name="Islas-Trejo A.D."/>
            <person name="O'Rourke S.M."/>
            <person name="Young A.E."/>
            <person name="Medrano J.F."/>
            <person name="Van Eenennaam A.L."/>
        </authorList>
    </citation>
    <scope>NUCLEOTIDE SEQUENCE [LARGE SCALE GENOMIC DNA]</scope>
    <source>
        <strain evidence="10 11">BTF92-0548A/99-0131</strain>
    </source>
</reference>
<dbReference type="InterPro" id="IPR008991">
    <property type="entry name" value="Translation_prot_SH3-like_sf"/>
</dbReference>
<dbReference type="GO" id="GO:0003735">
    <property type="term" value="F:structural constituent of ribosome"/>
    <property type="evidence" value="ECO:0007669"/>
    <property type="project" value="InterPro"/>
</dbReference>
<evidence type="ECO:0000256" key="6">
    <source>
        <dbReference type="ARBA" id="ARBA00035206"/>
    </source>
</evidence>
<evidence type="ECO:0000256" key="4">
    <source>
        <dbReference type="ARBA" id="ARBA00022980"/>
    </source>
</evidence>
<dbReference type="Pfam" id="PF17136">
    <property type="entry name" value="ribosomal_L24"/>
    <property type="match status" value="1"/>
</dbReference>
<proteinExistence type="inferred from homology"/>
<evidence type="ECO:0000313" key="10">
    <source>
        <dbReference type="EMBL" id="APS00421.1"/>
    </source>
</evidence>
<evidence type="ECO:0000256" key="5">
    <source>
        <dbReference type="ARBA" id="ARBA00023274"/>
    </source>
</evidence>
<dbReference type="InterPro" id="IPR003256">
    <property type="entry name" value="Ribosomal_uL24"/>
</dbReference>
<dbReference type="STRING" id="1882918.BCY86_06815"/>